<sequence>MSFDPAMTALLNIFFRFDYFIKKNRNIFEKEINGFKCVGLDLLW</sequence>
<reference evidence="1" key="2">
    <citation type="journal article" date="2015" name="Fish Shellfish Immunol.">
        <title>Early steps in the European eel (Anguilla anguilla)-Vibrio vulnificus interaction in the gills: Role of the RtxA13 toxin.</title>
        <authorList>
            <person name="Callol A."/>
            <person name="Pajuelo D."/>
            <person name="Ebbesson L."/>
            <person name="Teles M."/>
            <person name="MacKenzie S."/>
            <person name="Amaro C."/>
        </authorList>
    </citation>
    <scope>NUCLEOTIDE SEQUENCE</scope>
</reference>
<name>A0A0E9WW29_ANGAN</name>
<evidence type="ECO:0000313" key="1">
    <source>
        <dbReference type="EMBL" id="JAH94647.1"/>
    </source>
</evidence>
<protein>
    <submittedName>
        <fullName evidence="1">Uncharacterized protein</fullName>
    </submittedName>
</protein>
<proteinExistence type="predicted"/>
<dbReference type="EMBL" id="GBXM01013930">
    <property type="protein sequence ID" value="JAH94647.1"/>
    <property type="molecule type" value="Transcribed_RNA"/>
</dbReference>
<dbReference type="AlphaFoldDB" id="A0A0E9WW29"/>
<reference evidence="1" key="1">
    <citation type="submission" date="2014-11" db="EMBL/GenBank/DDBJ databases">
        <authorList>
            <person name="Amaro Gonzalez C."/>
        </authorList>
    </citation>
    <scope>NUCLEOTIDE SEQUENCE</scope>
</reference>
<organism evidence="1">
    <name type="scientific">Anguilla anguilla</name>
    <name type="common">European freshwater eel</name>
    <name type="synonym">Muraena anguilla</name>
    <dbReference type="NCBI Taxonomy" id="7936"/>
    <lineage>
        <taxon>Eukaryota</taxon>
        <taxon>Metazoa</taxon>
        <taxon>Chordata</taxon>
        <taxon>Craniata</taxon>
        <taxon>Vertebrata</taxon>
        <taxon>Euteleostomi</taxon>
        <taxon>Actinopterygii</taxon>
        <taxon>Neopterygii</taxon>
        <taxon>Teleostei</taxon>
        <taxon>Anguilliformes</taxon>
        <taxon>Anguillidae</taxon>
        <taxon>Anguilla</taxon>
    </lineage>
</organism>
<accession>A0A0E9WW29</accession>